<dbReference type="AlphaFoldDB" id="A0A7H8NDG5"/>
<proteinExistence type="predicted"/>
<reference evidence="1 2" key="1">
    <citation type="submission" date="2020-06" db="EMBL/GenBank/DDBJ databases">
        <title>Genome mining for natural products.</title>
        <authorList>
            <person name="Zhang B."/>
            <person name="Shi J."/>
            <person name="Ge H."/>
        </authorList>
    </citation>
    <scope>NUCLEOTIDE SEQUENCE [LARGE SCALE GENOMIC DNA]</scope>
    <source>
        <strain evidence="1 2">NA00687</strain>
    </source>
</reference>
<evidence type="ECO:0000313" key="1">
    <source>
        <dbReference type="EMBL" id="QKW52416.1"/>
    </source>
</evidence>
<organism evidence="1 2">
    <name type="scientific">Streptomyces buecherae</name>
    <dbReference type="NCBI Taxonomy" id="2763006"/>
    <lineage>
        <taxon>Bacteria</taxon>
        <taxon>Bacillati</taxon>
        <taxon>Actinomycetota</taxon>
        <taxon>Actinomycetes</taxon>
        <taxon>Kitasatosporales</taxon>
        <taxon>Streptomycetaceae</taxon>
        <taxon>Streptomyces</taxon>
    </lineage>
</organism>
<name>A0A7H8NDG5_9ACTN</name>
<gene>
    <name evidence="1" type="ORF">HUT08_26025</name>
</gene>
<sequence length="158" mass="16785">MTGRQVWVFLLVRCPAETRNPLDSARLWPRVLQVVRDGVPYPPGVVLRPGESIQRAAERAGAALGIELPPPPLRLLAVDQQPATAAGQAEELALFVDGGSVAADAFAAPPCARHGLTWTPVEGLGRVALVHALRTRLLAVEPAVLVEGMPLARESRDG</sequence>
<dbReference type="RefSeq" id="WP_176164120.1">
    <property type="nucleotide sequence ID" value="NZ_CP054929.1"/>
</dbReference>
<accession>A0A7H8NDG5</accession>
<evidence type="ECO:0000313" key="2">
    <source>
        <dbReference type="Proteomes" id="UP000509303"/>
    </source>
</evidence>
<protein>
    <recommendedName>
        <fullName evidence="3">NUDIX hydrolase</fullName>
    </recommendedName>
</protein>
<dbReference type="EMBL" id="CP054929">
    <property type="protein sequence ID" value="QKW52416.1"/>
    <property type="molecule type" value="Genomic_DNA"/>
</dbReference>
<keyword evidence="2" id="KW-1185">Reference proteome</keyword>
<evidence type="ECO:0008006" key="3">
    <source>
        <dbReference type="Google" id="ProtNLM"/>
    </source>
</evidence>
<dbReference type="Proteomes" id="UP000509303">
    <property type="component" value="Chromosome"/>
</dbReference>